<dbReference type="OMA" id="DQAWKIS"/>
<dbReference type="InterPro" id="IPR041677">
    <property type="entry name" value="DNA2/NAM7_AAA_11"/>
</dbReference>
<sequence>MSRRRRDWCTADDEDESDDDVIVVRSKRKRASGTSTVISRAREVLQAQQAALATKPSGVLKRKTGFSRSQSAPGESTSSAAPRLTRPVSSHAGRVDLEAEFVEEVLRWGDVVSASPREVKPIDLNSTICFDSFDDYCSLFTELLWADLRGNLVSGQDENSPVDAESTIVDTEHLRVRLSEPVSDIAIKDFVCVQASSVSVMALVLDQRPPLYTLRVLKSADLGGSVTVTRLGTSITFMREYIAVRTCARSKLLPFILKPMSAFDGSVPLDLLESAWDQLPPLVMSRLEQCLNASQLDAVKTCAEFKAPFALLQGPPGTGKTTTVLHLLNVLHLSLYQRHYLSVLAVSMMSLQKKPSQPMPTDSPAAEPPTTKVSIDIVFEQLASVMSSPPNSPSGARATILPRPRILVCAPSNAAVDEIVSRVATDRLIDGNGRPYTPDIVRVGRPSSIRAGVIKDNISLDHLVDAFFRYSKQQLNDRLAVVDQHRKRVAENLRQIHEYALHLQSTGAPCDLSNLAMQITSLAEERYRILLERQRLEIVRDHNRESACTLLQRSFLDEAQIVFSTLSGTASRFLGGGEVPARGFEICIIDESAQCVESSTLIPLVATLSVRSLIMIGDPRQLPATVFVMDERARIYERSLFERLQQAGCPVLTLDIQYRMHPEIRRFPSFYFYEDRLKDAPSTLAYDMQYYGDRRFRPYLFFDVAGQETQRRSVRNASEASFIAQHLGNLVNSFPDVDLSQVAVITPYSAQVDQVRSVLGERFKVVEVSTIDSFQGREKNIIMFSCVRAGRGRIGFVQDIRRMNVGVTRARHAMWIVGHASTLRSSKPWAALIRDARQRGSLVRVEGTRYNCEYPNR</sequence>
<feature type="region of interest" description="Disordered" evidence="5">
    <location>
        <begin position="62"/>
        <end position="89"/>
    </location>
</feature>
<keyword evidence="4" id="KW-0067">ATP-binding</keyword>
<evidence type="ECO:0000256" key="3">
    <source>
        <dbReference type="ARBA" id="ARBA00022806"/>
    </source>
</evidence>
<dbReference type="PANTHER" id="PTHR10887:SF495">
    <property type="entry name" value="HELICASE SENATAXIN ISOFORM X1-RELATED"/>
    <property type="match status" value="1"/>
</dbReference>
<keyword evidence="9" id="KW-1185">Reference proteome</keyword>
<dbReference type="SUPFAM" id="SSF52540">
    <property type="entry name" value="P-loop containing nucleoside triphosphate hydrolases"/>
    <property type="match status" value="1"/>
</dbReference>
<evidence type="ECO:0000259" key="7">
    <source>
        <dbReference type="Pfam" id="PF13087"/>
    </source>
</evidence>
<dbReference type="InterPro" id="IPR041679">
    <property type="entry name" value="DNA2/NAM7-like_C"/>
</dbReference>
<gene>
    <name evidence="8" type="ORF">PBRA_004988</name>
</gene>
<dbReference type="AlphaFoldDB" id="A0A0G4IMJ1"/>
<accession>A0A0G4IMJ1</accession>
<dbReference type="Gene3D" id="3.40.50.300">
    <property type="entry name" value="P-loop containing nucleotide triphosphate hydrolases"/>
    <property type="match status" value="2"/>
</dbReference>
<evidence type="ECO:0008006" key="10">
    <source>
        <dbReference type="Google" id="ProtNLM"/>
    </source>
</evidence>
<dbReference type="GO" id="GO:0016787">
    <property type="term" value="F:hydrolase activity"/>
    <property type="evidence" value="ECO:0007669"/>
    <property type="project" value="UniProtKB-KW"/>
</dbReference>
<feature type="compositionally biased region" description="Polar residues" evidence="5">
    <location>
        <begin position="66"/>
        <end position="80"/>
    </location>
</feature>
<dbReference type="GO" id="GO:0005524">
    <property type="term" value="F:ATP binding"/>
    <property type="evidence" value="ECO:0007669"/>
    <property type="project" value="UniProtKB-KW"/>
</dbReference>
<dbReference type="Proteomes" id="UP000039324">
    <property type="component" value="Unassembled WGS sequence"/>
</dbReference>
<reference evidence="8 9" key="1">
    <citation type="submission" date="2015-02" db="EMBL/GenBank/DDBJ databases">
        <authorList>
            <person name="Chooi Y.-H."/>
        </authorList>
    </citation>
    <scope>NUCLEOTIDE SEQUENCE [LARGE SCALE GENOMIC DNA]</scope>
    <source>
        <strain evidence="8">E3</strain>
    </source>
</reference>
<proteinExistence type="predicted"/>
<keyword evidence="1" id="KW-0547">Nucleotide-binding</keyword>
<evidence type="ECO:0000256" key="4">
    <source>
        <dbReference type="ARBA" id="ARBA00022840"/>
    </source>
</evidence>
<dbReference type="CDD" id="cd18042">
    <property type="entry name" value="DEXXQc_SETX"/>
    <property type="match status" value="1"/>
</dbReference>
<organism evidence="8 9">
    <name type="scientific">Plasmodiophora brassicae</name>
    <name type="common">Clubroot disease agent</name>
    <dbReference type="NCBI Taxonomy" id="37360"/>
    <lineage>
        <taxon>Eukaryota</taxon>
        <taxon>Sar</taxon>
        <taxon>Rhizaria</taxon>
        <taxon>Endomyxa</taxon>
        <taxon>Phytomyxea</taxon>
        <taxon>Plasmodiophorida</taxon>
        <taxon>Plasmodiophoridae</taxon>
        <taxon>Plasmodiophora</taxon>
    </lineage>
</organism>
<name>A0A0G4IMJ1_PLABS</name>
<dbReference type="FunFam" id="3.40.50.300:FF:000326">
    <property type="entry name" value="P-loop containing nucleoside triphosphate hydrolase"/>
    <property type="match status" value="1"/>
</dbReference>
<dbReference type="EMBL" id="CDSF01000057">
    <property type="protein sequence ID" value="CEO96317.1"/>
    <property type="molecule type" value="Genomic_DNA"/>
</dbReference>
<dbReference type="Pfam" id="PF13087">
    <property type="entry name" value="AAA_12"/>
    <property type="match status" value="1"/>
</dbReference>
<dbReference type="GO" id="GO:0004386">
    <property type="term" value="F:helicase activity"/>
    <property type="evidence" value="ECO:0007669"/>
    <property type="project" value="UniProtKB-KW"/>
</dbReference>
<evidence type="ECO:0000256" key="2">
    <source>
        <dbReference type="ARBA" id="ARBA00022801"/>
    </source>
</evidence>
<dbReference type="STRING" id="37360.A0A0G4IMJ1"/>
<dbReference type="Pfam" id="PF13086">
    <property type="entry name" value="AAA_11"/>
    <property type="match status" value="1"/>
</dbReference>
<dbReference type="OrthoDB" id="6513042at2759"/>
<keyword evidence="2" id="KW-0378">Hydrolase</keyword>
<dbReference type="InterPro" id="IPR045055">
    <property type="entry name" value="DNA2/NAM7-like"/>
</dbReference>
<evidence type="ECO:0000256" key="5">
    <source>
        <dbReference type="SAM" id="MobiDB-lite"/>
    </source>
</evidence>
<evidence type="ECO:0000313" key="8">
    <source>
        <dbReference type="EMBL" id="CEO96317.1"/>
    </source>
</evidence>
<evidence type="ECO:0000259" key="6">
    <source>
        <dbReference type="Pfam" id="PF13086"/>
    </source>
</evidence>
<protein>
    <recommendedName>
        <fullName evidence="10">AAA+ ATPase domain-containing protein</fullName>
    </recommendedName>
</protein>
<feature type="domain" description="DNA2/NAM7 helicase helicase" evidence="6">
    <location>
        <begin position="291"/>
        <end position="627"/>
    </location>
</feature>
<evidence type="ECO:0000256" key="1">
    <source>
        <dbReference type="ARBA" id="ARBA00022741"/>
    </source>
</evidence>
<keyword evidence="3" id="KW-0347">Helicase</keyword>
<evidence type="ECO:0000313" key="9">
    <source>
        <dbReference type="Proteomes" id="UP000039324"/>
    </source>
</evidence>
<dbReference type="GO" id="GO:0005694">
    <property type="term" value="C:chromosome"/>
    <property type="evidence" value="ECO:0007669"/>
    <property type="project" value="UniProtKB-ARBA"/>
</dbReference>
<feature type="domain" description="DNA2/NAM7 helicase-like C-terminal" evidence="7">
    <location>
        <begin position="636"/>
        <end position="820"/>
    </location>
</feature>
<dbReference type="InterPro" id="IPR047187">
    <property type="entry name" value="SF1_C_Upf1"/>
</dbReference>
<dbReference type="CDD" id="cd18808">
    <property type="entry name" value="SF1_C_Upf1"/>
    <property type="match status" value="1"/>
</dbReference>
<dbReference type="PANTHER" id="PTHR10887">
    <property type="entry name" value="DNA2/NAM7 HELICASE FAMILY"/>
    <property type="match status" value="1"/>
</dbReference>
<dbReference type="InterPro" id="IPR027417">
    <property type="entry name" value="P-loop_NTPase"/>
</dbReference>